<evidence type="ECO:0000313" key="11">
    <source>
        <dbReference type="Proteomes" id="UP001623592"/>
    </source>
</evidence>
<dbReference type="RefSeq" id="WP_406788547.1">
    <property type="nucleotide sequence ID" value="NZ_JBJIAA010000013.1"/>
</dbReference>
<accession>A0ABW8THW2</accession>
<feature type="transmembrane region" description="Helical" evidence="7">
    <location>
        <begin position="348"/>
        <end position="368"/>
    </location>
</feature>
<gene>
    <name evidence="10" type="ORF">ACJDT4_15875</name>
</gene>
<dbReference type="InterPro" id="IPR003838">
    <property type="entry name" value="ABC3_permease_C"/>
</dbReference>
<comment type="subcellular location">
    <subcellularLocation>
        <location evidence="1">Cell membrane</location>
        <topology evidence="1">Multi-pass membrane protein</topology>
    </subcellularLocation>
</comment>
<dbReference type="PANTHER" id="PTHR30489:SF0">
    <property type="entry name" value="LIPOPROTEIN-RELEASING SYSTEM TRANSMEMBRANE PROTEIN LOLE"/>
    <property type="match status" value="1"/>
</dbReference>
<feature type="transmembrane region" description="Helical" evidence="7">
    <location>
        <begin position="257"/>
        <end position="280"/>
    </location>
</feature>
<evidence type="ECO:0000256" key="4">
    <source>
        <dbReference type="ARBA" id="ARBA00022692"/>
    </source>
</evidence>
<sequence>MKLPFKIAVRFLKSTKGQTALIVLGIAIGVSVQIFIGSLIQGLQKSLINKTIGNSSQVTITSNSSDKLIENYGSLVDEVKKSDNRIKNVSAVLDNPALIKLQNKTYSVLIRGVEINNFDKIYNIKNSIYEGKFPTSNFETVIGKDLKSELGLNLNDNIDIITNSGQVKKMKITGFYDLKVASINKSWLVTNVKTEASMFSSGDKITGIEMQVSDVFKADEIADSISKKVGKDLKVDNWKAQNASLLSGLNSQSASSIMIQVFVMISVILGISSVLVVTVVQKYKQIGILKAMGIKDREASFIFLFEGLLLGIMGAIIGVAIGLGLGYMFSKFVLNPDGTPLVELYIDYNFIILSATFAVLSAVIASLIPAKSSSKLNPIEVIRNA</sequence>
<evidence type="ECO:0000313" key="10">
    <source>
        <dbReference type="EMBL" id="MFL0251897.1"/>
    </source>
</evidence>
<comment type="caution">
    <text evidence="10">The sequence shown here is derived from an EMBL/GenBank/DDBJ whole genome shotgun (WGS) entry which is preliminary data.</text>
</comment>
<dbReference type="InterPro" id="IPR051447">
    <property type="entry name" value="Lipoprotein-release_system"/>
</dbReference>
<evidence type="ECO:0000256" key="5">
    <source>
        <dbReference type="ARBA" id="ARBA00022989"/>
    </source>
</evidence>
<keyword evidence="11" id="KW-1185">Reference proteome</keyword>
<dbReference type="InterPro" id="IPR025857">
    <property type="entry name" value="MacB_PCD"/>
</dbReference>
<comment type="similarity">
    <text evidence="2">Belongs to the ABC-4 integral membrane protein family. LolC/E subfamily.</text>
</comment>
<name>A0ABW8THW2_9CLOT</name>
<evidence type="ECO:0000256" key="3">
    <source>
        <dbReference type="ARBA" id="ARBA00022475"/>
    </source>
</evidence>
<reference evidence="10 11" key="1">
    <citation type="submission" date="2024-11" db="EMBL/GenBank/DDBJ databases">
        <authorList>
            <person name="Heng Y.C."/>
            <person name="Lim A.C.H."/>
            <person name="Lee J.K.Y."/>
            <person name="Kittelmann S."/>
        </authorList>
    </citation>
    <scope>NUCLEOTIDE SEQUENCE [LARGE SCALE GENOMIC DNA]</scope>
    <source>
        <strain evidence="10 11">WILCCON 0114</strain>
    </source>
</reference>
<evidence type="ECO:0000259" key="8">
    <source>
        <dbReference type="Pfam" id="PF02687"/>
    </source>
</evidence>
<organism evidence="10 11">
    <name type="scientific">Clostridium neuense</name>
    <dbReference type="NCBI Taxonomy" id="1728934"/>
    <lineage>
        <taxon>Bacteria</taxon>
        <taxon>Bacillati</taxon>
        <taxon>Bacillota</taxon>
        <taxon>Clostridia</taxon>
        <taxon>Eubacteriales</taxon>
        <taxon>Clostridiaceae</taxon>
        <taxon>Clostridium</taxon>
    </lineage>
</organism>
<protein>
    <submittedName>
        <fullName evidence="10">ABC transporter permease</fullName>
    </submittedName>
</protein>
<feature type="domain" description="MacB-like periplasmic core" evidence="9">
    <location>
        <begin position="19"/>
        <end position="226"/>
    </location>
</feature>
<evidence type="ECO:0000259" key="9">
    <source>
        <dbReference type="Pfam" id="PF12704"/>
    </source>
</evidence>
<evidence type="ECO:0000256" key="1">
    <source>
        <dbReference type="ARBA" id="ARBA00004651"/>
    </source>
</evidence>
<evidence type="ECO:0000256" key="6">
    <source>
        <dbReference type="ARBA" id="ARBA00023136"/>
    </source>
</evidence>
<keyword evidence="6 7" id="KW-0472">Membrane</keyword>
<feature type="transmembrane region" description="Helical" evidence="7">
    <location>
        <begin position="301"/>
        <end position="328"/>
    </location>
</feature>
<feature type="transmembrane region" description="Helical" evidence="7">
    <location>
        <begin position="21"/>
        <end position="40"/>
    </location>
</feature>
<dbReference type="PANTHER" id="PTHR30489">
    <property type="entry name" value="LIPOPROTEIN-RELEASING SYSTEM TRANSMEMBRANE PROTEIN LOLE"/>
    <property type="match status" value="1"/>
</dbReference>
<dbReference type="Pfam" id="PF12704">
    <property type="entry name" value="MacB_PCD"/>
    <property type="match status" value="1"/>
</dbReference>
<feature type="domain" description="ABC3 transporter permease C-terminal" evidence="8">
    <location>
        <begin position="258"/>
        <end position="378"/>
    </location>
</feature>
<proteinExistence type="inferred from homology"/>
<keyword evidence="4 7" id="KW-0812">Transmembrane</keyword>
<dbReference type="Pfam" id="PF02687">
    <property type="entry name" value="FtsX"/>
    <property type="match status" value="1"/>
</dbReference>
<dbReference type="EMBL" id="JBJIAA010000013">
    <property type="protein sequence ID" value="MFL0251897.1"/>
    <property type="molecule type" value="Genomic_DNA"/>
</dbReference>
<keyword evidence="3" id="KW-1003">Cell membrane</keyword>
<dbReference type="Proteomes" id="UP001623592">
    <property type="component" value="Unassembled WGS sequence"/>
</dbReference>
<keyword evidence="5 7" id="KW-1133">Transmembrane helix</keyword>
<evidence type="ECO:0000256" key="7">
    <source>
        <dbReference type="SAM" id="Phobius"/>
    </source>
</evidence>
<evidence type="ECO:0000256" key="2">
    <source>
        <dbReference type="ARBA" id="ARBA00005236"/>
    </source>
</evidence>